<dbReference type="SUPFAM" id="SSF46785">
    <property type="entry name" value="Winged helix' DNA-binding domain"/>
    <property type="match status" value="1"/>
</dbReference>
<gene>
    <name evidence="6" type="ORF">CWE21_10370</name>
</gene>
<comment type="similarity">
    <text evidence="1">Belongs to the LysR transcriptional regulatory family.</text>
</comment>
<evidence type="ECO:0000256" key="4">
    <source>
        <dbReference type="ARBA" id="ARBA00023163"/>
    </source>
</evidence>
<keyword evidence="3" id="KW-0238">DNA-binding</keyword>
<organism evidence="6 7">
    <name type="scientific">Pseudidiomarina aquimaris</name>
    <dbReference type="NCBI Taxonomy" id="641841"/>
    <lineage>
        <taxon>Bacteria</taxon>
        <taxon>Pseudomonadati</taxon>
        <taxon>Pseudomonadota</taxon>
        <taxon>Gammaproteobacteria</taxon>
        <taxon>Alteromonadales</taxon>
        <taxon>Idiomarinaceae</taxon>
        <taxon>Pseudidiomarina</taxon>
    </lineage>
</organism>
<keyword evidence="4" id="KW-0804">Transcription</keyword>
<dbReference type="Proteomes" id="UP000286678">
    <property type="component" value="Unassembled WGS sequence"/>
</dbReference>
<dbReference type="RefSeq" id="WP_126834375.1">
    <property type="nucleotide sequence ID" value="NZ_PIPT01000008.1"/>
</dbReference>
<proteinExistence type="inferred from homology"/>
<dbReference type="PRINTS" id="PR00039">
    <property type="entry name" value="HTHLYSR"/>
</dbReference>
<dbReference type="GO" id="GO:0003700">
    <property type="term" value="F:DNA-binding transcription factor activity"/>
    <property type="evidence" value="ECO:0007669"/>
    <property type="project" value="InterPro"/>
</dbReference>
<comment type="caution">
    <text evidence="6">The sequence shown here is derived from an EMBL/GenBank/DDBJ whole genome shotgun (WGS) entry which is preliminary data.</text>
</comment>
<dbReference type="SUPFAM" id="SSF53850">
    <property type="entry name" value="Periplasmic binding protein-like II"/>
    <property type="match status" value="1"/>
</dbReference>
<dbReference type="AlphaFoldDB" id="A0A432XCR7"/>
<keyword evidence="7" id="KW-1185">Reference proteome</keyword>
<dbReference type="PANTHER" id="PTHR30537">
    <property type="entry name" value="HTH-TYPE TRANSCRIPTIONAL REGULATOR"/>
    <property type="match status" value="1"/>
</dbReference>
<reference evidence="7" key="1">
    <citation type="journal article" date="2018" name="Front. Microbiol.">
        <title>Genome-Based Analysis Reveals the Taxonomy and Diversity of the Family Idiomarinaceae.</title>
        <authorList>
            <person name="Liu Y."/>
            <person name="Lai Q."/>
            <person name="Shao Z."/>
        </authorList>
    </citation>
    <scope>NUCLEOTIDE SEQUENCE [LARGE SCALE GENOMIC DNA]</scope>
    <source>
        <strain evidence="7">SW15</strain>
    </source>
</reference>
<dbReference type="InterPro" id="IPR058163">
    <property type="entry name" value="LysR-type_TF_proteobact-type"/>
</dbReference>
<dbReference type="OrthoDB" id="5526340at2"/>
<keyword evidence="2" id="KW-0805">Transcription regulation</keyword>
<sequence>MTTPFRAIHYFTEVAKSGSFSTAAERLFVTQSAVSHQVKLLEEHLGQPLFIRRGRHLLLTAVGRSFIDKIQTPIETIQLATRSIRKGTEGPLRLALFGSLAVKWLIPAIDEFRERFPNVELSLQILTRDGDFDSSIADCFITTRPPKSGFVSCHLYDETLKPYCAPRLWEELSKISDFRELAKYPLLSAASTFSVAEPGRDWQEWFAAGGAGDGVPEGTRVHHFSHLLLAAEAAKYGQGIALLNEFLTTERERQNELFELPFHGIRTADSFYFIYPEAFRDSPSHEALRDWLSSLCKGHPLS</sequence>
<protein>
    <submittedName>
        <fullName evidence="6">LysR family transcriptional regulator</fullName>
    </submittedName>
</protein>
<dbReference type="FunFam" id="1.10.10.10:FF:000001">
    <property type="entry name" value="LysR family transcriptional regulator"/>
    <property type="match status" value="1"/>
</dbReference>
<dbReference type="Gene3D" id="3.40.190.10">
    <property type="entry name" value="Periplasmic binding protein-like II"/>
    <property type="match status" value="2"/>
</dbReference>
<feature type="domain" description="HTH lysR-type" evidence="5">
    <location>
        <begin position="1"/>
        <end position="60"/>
    </location>
</feature>
<dbReference type="PROSITE" id="PS50931">
    <property type="entry name" value="HTH_LYSR"/>
    <property type="match status" value="1"/>
</dbReference>
<dbReference type="GO" id="GO:0043565">
    <property type="term" value="F:sequence-specific DNA binding"/>
    <property type="evidence" value="ECO:0007669"/>
    <property type="project" value="TreeGrafter"/>
</dbReference>
<accession>A0A432XCR7</accession>
<dbReference type="GO" id="GO:0006351">
    <property type="term" value="P:DNA-templated transcription"/>
    <property type="evidence" value="ECO:0007669"/>
    <property type="project" value="TreeGrafter"/>
</dbReference>
<dbReference type="InterPro" id="IPR005119">
    <property type="entry name" value="LysR_subst-bd"/>
</dbReference>
<dbReference type="InterPro" id="IPR036388">
    <property type="entry name" value="WH-like_DNA-bd_sf"/>
</dbReference>
<dbReference type="Pfam" id="PF00126">
    <property type="entry name" value="HTH_1"/>
    <property type="match status" value="1"/>
</dbReference>
<name>A0A432XCR7_9GAMM</name>
<evidence type="ECO:0000313" key="6">
    <source>
        <dbReference type="EMBL" id="RUO46554.1"/>
    </source>
</evidence>
<evidence type="ECO:0000259" key="5">
    <source>
        <dbReference type="PROSITE" id="PS50931"/>
    </source>
</evidence>
<dbReference type="InterPro" id="IPR000847">
    <property type="entry name" value="LysR_HTH_N"/>
</dbReference>
<dbReference type="InterPro" id="IPR036390">
    <property type="entry name" value="WH_DNA-bd_sf"/>
</dbReference>
<dbReference type="PANTHER" id="PTHR30537:SF26">
    <property type="entry name" value="GLYCINE CLEAVAGE SYSTEM TRANSCRIPTIONAL ACTIVATOR"/>
    <property type="match status" value="1"/>
</dbReference>
<evidence type="ECO:0000313" key="7">
    <source>
        <dbReference type="Proteomes" id="UP000286678"/>
    </source>
</evidence>
<dbReference type="EMBL" id="PIPT01000008">
    <property type="protein sequence ID" value="RUO46554.1"/>
    <property type="molecule type" value="Genomic_DNA"/>
</dbReference>
<evidence type="ECO:0000256" key="3">
    <source>
        <dbReference type="ARBA" id="ARBA00023125"/>
    </source>
</evidence>
<dbReference type="Gene3D" id="1.10.10.10">
    <property type="entry name" value="Winged helix-like DNA-binding domain superfamily/Winged helix DNA-binding domain"/>
    <property type="match status" value="1"/>
</dbReference>
<evidence type="ECO:0000256" key="2">
    <source>
        <dbReference type="ARBA" id="ARBA00023015"/>
    </source>
</evidence>
<dbReference type="Pfam" id="PF03466">
    <property type="entry name" value="LysR_substrate"/>
    <property type="match status" value="1"/>
</dbReference>
<evidence type="ECO:0000256" key="1">
    <source>
        <dbReference type="ARBA" id="ARBA00009437"/>
    </source>
</evidence>